<feature type="domain" description="Amidohydrolase-related" evidence="2">
    <location>
        <begin position="74"/>
        <end position="185"/>
    </location>
</feature>
<organism evidence="3 4">
    <name type="scientific">Roseibaca calidilacus</name>
    <dbReference type="NCBI Taxonomy" id="1666912"/>
    <lineage>
        <taxon>Bacteria</taxon>
        <taxon>Pseudomonadati</taxon>
        <taxon>Pseudomonadota</taxon>
        <taxon>Alphaproteobacteria</taxon>
        <taxon>Rhodobacterales</taxon>
        <taxon>Paracoccaceae</taxon>
        <taxon>Roseinatronobacter</taxon>
    </lineage>
</organism>
<dbReference type="InterPro" id="IPR050287">
    <property type="entry name" value="MTA/SAH_deaminase"/>
</dbReference>
<evidence type="ECO:0000259" key="2">
    <source>
        <dbReference type="Pfam" id="PF01979"/>
    </source>
</evidence>
<dbReference type="GO" id="GO:0016810">
    <property type="term" value="F:hydrolase activity, acting on carbon-nitrogen (but not peptide) bonds"/>
    <property type="evidence" value="ECO:0007669"/>
    <property type="project" value="InterPro"/>
</dbReference>
<accession>A0A0P7X0B1</accession>
<dbReference type="InterPro" id="IPR032466">
    <property type="entry name" value="Metal_Hydrolase"/>
</dbReference>
<dbReference type="EMBL" id="LJSG01000009">
    <property type="protein sequence ID" value="KPP93304.1"/>
    <property type="molecule type" value="Genomic_DNA"/>
</dbReference>
<dbReference type="Proteomes" id="UP000050413">
    <property type="component" value="Unassembled WGS sequence"/>
</dbReference>
<comment type="caution">
    <text evidence="3">The sequence shown here is derived from an EMBL/GenBank/DDBJ whole genome shotgun (WGS) entry which is preliminary data.</text>
</comment>
<sequence>MTKTTMDLTELLQKHDQGDLLRSIAEAVLQLMMESDVDGLMMGMGTPSVERLRRIAPNYRYSLSVDVPTNQGTDMFSKMRALFMLQRSLRTQADPEACLFTFFQDPAACRDGMITAREVLEAATVEGARANGLLGRTGTLSRGKQADIVLLDARRIDVGPMNDPIGLVATAMDTSHVDSVMVAGDFRKRDGALVGVDVARVLSEAEASRDAVLGRL</sequence>
<gene>
    <name evidence="3" type="ORF">HLUCCA05_14225</name>
</gene>
<dbReference type="Pfam" id="PF01979">
    <property type="entry name" value="Amidohydro_1"/>
    <property type="match status" value="1"/>
</dbReference>
<name>A0A0P7X0B1_9RHOB</name>
<proteinExistence type="inferred from homology"/>
<evidence type="ECO:0000256" key="1">
    <source>
        <dbReference type="ARBA" id="ARBA00006745"/>
    </source>
</evidence>
<dbReference type="InterPro" id="IPR006680">
    <property type="entry name" value="Amidohydro-rel"/>
</dbReference>
<dbReference type="OrthoDB" id="165209at2"/>
<dbReference type="AlphaFoldDB" id="A0A0P7X0B1"/>
<dbReference type="InterPro" id="IPR011059">
    <property type="entry name" value="Metal-dep_hydrolase_composite"/>
</dbReference>
<comment type="similarity">
    <text evidence="1">Belongs to the metallo-dependent hydrolases superfamily. ATZ/TRZ family.</text>
</comment>
<protein>
    <submittedName>
        <fullName evidence="3">Amidohydrolase family protein</fullName>
    </submittedName>
</protein>
<dbReference type="PANTHER" id="PTHR43794:SF5">
    <property type="entry name" value="CHLOROHYDROLASE FAMILY PROTEIN"/>
    <property type="match status" value="1"/>
</dbReference>
<dbReference type="Gene3D" id="2.30.40.10">
    <property type="entry name" value="Urease, subunit C, domain 1"/>
    <property type="match status" value="1"/>
</dbReference>
<dbReference type="SUPFAM" id="SSF51338">
    <property type="entry name" value="Composite domain of metallo-dependent hydrolases"/>
    <property type="match status" value="1"/>
</dbReference>
<dbReference type="PANTHER" id="PTHR43794">
    <property type="entry name" value="AMINOHYDROLASE SSNA-RELATED"/>
    <property type="match status" value="1"/>
</dbReference>
<keyword evidence="3" id="KW-0378">Hydrolase</keyword>
<reference evidence="3 4" key="1">
    <citation type="submission" date="2015-09" db="EMBL/GenBank/DDBJ databases">
        <title>Identification and resolution of microdiversity through metagenomic sequencing of parallel consortia.</title>
        <authorList>
            <person name="Nelson W.C."/>
            <person name="Romine M.F."/>
            <person name="Lindemann S.R."/>
        </authorList>
    </citation>
    <scope>NUCLEOTIDE SEQUENCE [LARGE SCALE GENOMIC DNA]</scope>
    <source>
        <strain evidence="3">HL-91</strain>
    </source>
</reference>
<dbReference type="PATRIC" id="fig|1666912.4.peg.709"/>
<evidence type="ECO:0000313" key="3">
    <source>
        <dbReference type="EMBL" id="KPP93304.1"/>
    </source>
</evidence>
<evidence type="ECO:0000313" key="4">
    <source>
        <dbReference type="Proteomes" id="UP000050413"/>
    </source>
</evidence>
<dbReference type="SUPFAM" id="SSF51556">
    <property type="entry name" value="Metallo-dependent hydrolases"/>
    <property type="match status" value="1"/>
</dbReference>